<dbReference type="EMBL" id="JARJFB010000005">
    <property type="protein sequence ID" value="MEA0970187.1"/>
    <property type="molecule type" value="Genomic_DNA"/>
</dbReference>
<evidence type="ECO:0000313" key="3">
    <source>
        <dbReference type="Proteomes" id="UP001291687"/>
    </source>
</evidence>
<comment type="caution">
    <text evidence="2">The sequence shown here is derived from an EMBL/GenBank/DDBJ whole genome shotgun (WGS) entry which is preliminary data.</text>
</comment>
<feature type="transmembrane region" description="Helical" evidence="1">
    <location>
        <begin position="35"/>
        <end position="52"/>
    </location>
</feature>
<sequence length="151" mass="17272">MLQSDTDKNFKFASSLIKVIAVVIALMVIVISRYAFIFFATAMLPTIFAIFFDKNEHRCLSATICSFNLIGVMPYLIRVWEANSVDYLAQQLLADVGTWMIIYGAALIGQLLYASMPLLVVRIYSARMRVRTEKYEKQHKELCEQWGISTK</sequence>
<keyword evidence="1" id="KW-0472">Membrane</keyword>
<protein>
    <recommendedName>
        <fullName evidence="4">DUF2062 domain-containing protein</fullName>
    </recommendedName>
</protein>
<feature type="transmembrane region" description="Helical" evidence="1">
    <location>
        <begin position="59"/>
        <end position="77"/>
    </location>
</feature>
<name>A0ABU5NAI4_9RICK</name>
<evidence type="ECO:0000313" key="2">
    <source>
        <dbReference type="EMBL" id="MEA0970187.1"/>
    </source>
</evidence>
<dbReference type="Proteomes" id="UP001291687">
    <property type="component" value="Unassembled WGS sequence"/>
</dbReference>
<evidence type="ECO:0000256" key="1">
    <source>
        <dbReference type="SAM" id="Phobius"/>
    </source>
</evidence>
<accession>A0ABU5NAI4</accession>
<gene>
    <name evidence="2" type="ORF">Megvenef_00139</name>
</gene>
<proteinExistence type="predicted"/>
<organism evidence="2 3">
    <name type="scientific">Candidatus Megaera venefica</name>
    <dbReference type="NCBI Taxonomy" id="2055910"/>
    <lineage>
        <taxon>Bacteria</taxon>
        <taxon>Pseudomonadati</taxon>
        <taxon>Pseudomonadota</taxon>
        <taxon>Alphaproteobacteria</taxon>
        <taxon>Rickettsiales</taxon>
        <taxon>Rickettsiaceae</taxon>
        <taxon>Candidatus Megaera</taxon>
    </lineage>
</organism>
<evidence type="ECO:0008006" key="4">
    <source>
        <dbReference type="Google" id="ProtNLM"/>
    </source>
</evidence>
<keyword evidence="1" id="KW-1133">Transmembrane helix</keyword>
<reference evidence="2 3" key="1">
    <citation type="submission" date="2023-03" db="EMBL/GenBank/DDBJ databases">
        <title>Host association and intracellularity evolved multiple times independently in the Rickettsiales.</title>
        <authorList>
            <person name="Castelli M."/>
            <person name="Nardi T."/>
            <person name="Gammuto L."/>
            <person name="Bellinzona G."/>
            <person name="Sabaneyeva E."/>
            <person name="Potekhin A."/>
            <person name="Serra V."/>
            <person name="Petroni G."/>
            <person name="Sassera D."/>
        </authorList>
    </citation>
    <scope>NUCLEOTIDE SEQUENCE [LARGE SCALE GENOMIC DNA]</scope>
    <source>
        <strain evidence="2 3">Sr 2-6</strain>
    </source>
</reference>
<feature type="transmembrane region" description="Helical" evidence="1">
    <location>
        <begin position="97"/>
        <end position="121"/>
    </location>
</feature>
<keyword evidence="3" id="KW-1185">Reference proteome</keyword>
<keyword evidence="1" id="KW-0812">Transmembrane</keyword>
<dbReference type="RefSeq" id="WP_322776093.1">
    <property type="nucleotide sequence ID" value="NZ_JARJFB010000005.1"/>
</dbReference>
<feature type="transmembrane region" description="Helical" evidence="1">
    <location>
        <begin position="12"/>
        <end position="29"/>
    </location>
</feature>